<dbReference type="EMBL" id="CP003282">
    <property type="protein sequence ID" value="AFG36479.1"/>
    <property type="molecule type" value="Genomic_DNA"/>
</dbReference>
<dbReference type="Gene3D" id="3.30.230.10">
    <property type="match status" value="1"/>
</dbReference>
<dbReference type="InterPro" id="IPR020568">
    <property type="entry name" value="Ribosomal_Su5_D2-typ_SF"/>
</dbReference>
<name>H9UG36_SPIAZ</name>
<dbReference type="AlphaFoldDB" id="H9UG36"/>
<feature type="domain" description="Diphosphomevalonate decarboxylase-like N-terminal" evidence="9">
    <location>
        <begin position="9"/>
        <end position="157"/>
    </location>
</feature>
<dbReference type="InterPro" id="IPR053859">
    <property type="entry name" value="MVD-like_N"/>
</dbReference>
<evidence type="ECO:0000256" key="5">
    <source>
        <dbReference type="ARBA" id="ARBA00022840"/>
    </source>
</evidence>
<dbReference type="eggNOG" id="COG3407">
    <property type="taxonomic scope" value="Bacteria"/>
</dbReference>
<dbReference type="HOGENOM" id="CLU_040369_0_0_12"/>
<dbReference type="Pfam" id="PF22700">
    <property type="entry name" value="MVD-like_N"/>
    <property type="match status" value="1"/>
</dbReference>
<dbReference type="InterPro" id="IPR029765">
    <property type="entry name" value="Mev_diP_decarb"/>
</dbReference>
<evidence type="ECO:0000259" key="9">
    <source>
        <dbReference type="Pfam" id="PF22700"/>
    </source>
</evidence>
<evidence type="ECO:0000256" key="7">
    <source>
        <dbReference type="ARBA" id="ARBA00023239"/>
    </source>
</evidence>
<dbReference type="KEGG" id="sfc:Spiaf_0374"/>
<accession>H9UG36</accession>
<keyword evidence="4" id="KW-0547">Nucleotide-binding</keyword>
<keyword evidence="6" id="KW-0443">Lipid metabolism</keyword>
<dbReference type="NCBIfam" id="TIGR01240">
    <property type="entry name" value="mevDPdecarb"/>
    <property type="match status" value="1"/>
</dbReference>
<keyword evidence="7" id="KW-0456">Lyase</keyword>
<evidence type="ECO:0000259" key="8">
    <source>
        <dbReference type="Pfam" id="PF18376"/>
    </source>
</evidence>
<dbReference type="GO" id="GO:0019287">
    <property type="term" value="P:isopentenyl diphosphate biosynthetic process, mevalonate pathway"/>
    <property type="evidence" value="ECO:0007669"/>
    <property type="project" value="InterPro"/>
</dbReference>
<evidence type="ECO:0000256" key="3">
    <source>
        <dbReference type="ARBA" id="ARBA00022516"/>
    </source>
</evidence>
<dbReference type="GO" id="GO:0005524">
    <property type="term" value="F:ATP binding"/>
    <property type="evidence" value="ECO:0007669"/>
    <property type="project" value="UniProtKB-KW"/>
</dbReference>
<dbReference type="STRING" id="889378.Spiaf_0374"/>
<keyword evidence="11" id="KW-1185">Reference proteome</keyword>
<evidence type="ECO:0000256" key="6">
    <source>
        <dbReference type="ARBA" id="ARBA00023098"/>
    </source>
</evidence>
<proteinExistence type="inferred from homology"/>
<keyword evidence="5" id="KW-0067">ATP-binding</keyword>
<protein>
    <recommendedName>
        <fullName evidence="2">diphosphomevalonate decarboxylase</fullName>
        <ecNumber evidence="2">4.1.1.33</ecNumber>
    </recommendedName>
</protein>
<evidence type="ECO:0000313" key="10">
    <source>
        <dbReference type="EMBL" id="AFG36479.1"/>
    </source>
</evidence>
<dbReference type="Proteomes" id="UP000007383">
    <property type="component" value="Chromosome"/>
</dbReference>
<evidence type="ECO:0000256" key="1">
    <source>
        <dbReference type="ARBA" id="ARBA00008831"/>
    </source>
</evidence>
<dbReference type="SUPFAM" id="SSF54211">
    <property type="entry name" value="Ribosomal protein S5 domain 2-like"/>
    <property type="match status" value="1"/>
</dbReference>
<gene>
    <name evidence="10" type="ordered locus">Spiaf_0374</name>
</gene>
<dbReference type="Pfam" id="PF18376">
    <property type="entry name" value="MDD_C"/>
    <property type="match status" value="1"/>
</dbReference>
<dbReference type="RefSeq" id="WP_014454477.1">
    <property type="nucleotide sequence ID" value="NC_017098.1"/>
</dbReference>
<dbReference type="SUPFAM" id="SSF55060">
    <property type="entry name" value="GHMP Kinase, C-terminal domain"/>
    <property type="match status" value="1"/>
</dbReference>
<dbReference type="GO" id="GO:0005829">
    <property type="term" value="C:cytosol"/>
    <property type="evidence" value="ECO:0007669"/>
    <property type="project" value="InterPro"/>
</dbReference>
<dbReference type="PANTHER" id="PTHR10977">
    <property type="entry name" value="DIPHOSPHOMEVALONATE DECARBOXYLASE"/>
    <property type="match status" value="1"/>
</dbReference>
<evidence type="ECO:0000256" key="4">
    <source>
        <dbReference type="ARBA" id="ARBA00022741"/>
    </source>
</evidence>
<keyword evidence="3" id="KW-0444">Lipid biosynthesis</keyword>
<sequence length="328" mass="35111">MRVRVQTEPSLALIKYWGKAEGGINLPATTSIAVSLGGLTTTTEAVAAPASSNGPRDTILLDNEAQQDPKIASFLAQFRSRYPQANSLEFTITSSNSFPTAAGIASSSSGFAALALAVSRAAGISLDSSQLSDLARTGSGSAARAVFGGFTSFPAGSPTATRLFDHTHWPQLRILVVMVHSGAKPVGSRDAMERTRLTSPYYEPWVTSSHELVEPTIAAVRNRRLDELGPLMRRSYLSMFGSMLAADPGVVYWLPESVRLIHQAARWRDDGIEVWETMDAGPQVKLITTEDQLPALRQRLQQEFPALSVLEATVGAGPQVTELNGASA</sequence>
<dbReference type="Gene3D" id="3.30.70.890">
    <property type="entry name" value="GHMP kinase, C-terminal domain"/>
    <property type="match status" value="1"/>
</dbReference>
<dbReference type="InterPro" id="IPR036554">
    <property type="entry name" value="GHMP_kinase_C_sf"/>
</dbReference>
<organism evidence="10 11">
    <name type="scientific">Spirochaeta africana (strain ATCC 700263 / DSM 8902 / Z-7692)</name>
    <dbReference type="NCBI Taxonomy" id="889378"/>
    <lineage>
        <taxon>Bacteria</taxon>
        <taxon>Pseudomonadati</taxon>
        <taxon>Spirochaetota</taxon>
        <taxon>Spirochaetia</taxon>
        <taxon>Spirochaetales</taxon>
        <taxon>Spirochaetaceae</taxon>
        <taxon>Spirochaeta</taxon>
    </lineage>
</organism>
<comment type="similarity">
    <text evidence="1">Belongs to the diphosphomevalonate decarboxylase family.</text>
</comment>
<dbReference type="PATRIC" id="fig|889378.3.peg.378"/>
<evidence type="ECO:0000256" key="2">
    <source>
        <dbReference type="ARBA" id="ARBA00012296"/>
    </source>
</evidence>
<dbReference type="InterPro" id="IPR005935">
    <property type="entry name" value="Mev_decarb"/>
</dbReference>
<dbReference type="EC" id="4.1.1.33" evidence="2"/>
<feature type="domain" description="Mvd1 C-terminal" evidence="8">
    <location>
        <begin position="174"/>
        <end position="312"/>
    </location>
</feature>
<dbReference type="GO" id="GO:0004163">
    <property type="term" value="F:diphosphomevalonate decarboxylase activity"/>
    <property type="evidence" value="ECO:0007669"/>
    <property type="project" value="UniProtKB-EC"/>
</dbReference>
<reference evidence="11" key="1">
    <citation type="journal article" date="2013" name="Stand. Genomic Sci.">
        <title>Complete genome sequence of the halophilic bacterium Spirochaeta africana type strain (Z-7692(T)) from the alkaline Lake Magadi in the East African Rift.</title>
        <authorList>
            <person name="Liolos K."/>
            <person name="Abt B."/>
            <person name="Scheuner C."/>
            <person name="Teshima H."/>
            <person name="Held B."/>
            <person name="Lapidus A."/>
            <person name="Nolan M."/>
            <person name="Lucas S."/>
            <person name="Deshpande S."/>
            <person name="Cheng J.F."/>
            <person name="Tapia R."/>
            <person name="Goodwin L.A."/>
            <person name="Pitluck S."/>
            <person name="Pagani I."/>
            <person name="Ivanova N."/>
            <person name="Mavromatis K."/>
            <person name="Mikhailova N."/>
            <person name="Huntemann M."/>
            <person name="Pati A."/>
            <person name="Chen A."/>
            <person name="Palaniappan K."/>
            <person name="Land M."/>
            <person name="Rohde M."/>
            <person name="Tindall B.J."/>
            <person name="Detter J.C."/>
            <person name="Goker M."/>
            <person name="Bristow J."/>
            <person name="Eisen J.A."/>
            <person name="Markowitz V."/>
            <person name="Hugenholtz P."/>
            <person name="Woyke T."/>
            <person name="Klenk H.P."/>
            <person name="Kyrpides N.C."/>
        </authorList>
    </citation>
    <scope>NUCLEOTIDE SEQUENCE</scope>
    <source>
        <strain evidence="11">ATCC 700263 / DSM 8902 / Z-7692</strain>
    </source>
</reference>
<dbReference type="PIRSF" id="PIRSF015950">
    <property type="entry name" value="Mev_P_decrbx"/>
    <property type="match status" value="1"/>
</dbReference>
<evidence type="ECO:0000313" key="11">
    <source>
        <dbReference type="Proteomes" id="UP000007383"/>
    </source>
</evidence>
<dbReference type="PANTHER" id="PTHR10977:SF3">
    <property type="entry name" value="DIPHOSPHOMEVALONATE DECARBOXYLASE"/>
    <property type="match status" value="1"/>
</dbReference>
<dbReference type="InterPro" id="IPR014721">
    <property type="entry name" value="Ribsml_uS5_D2-typ_fold_subgr"/>
</dbReference>
<dbReference type="OrthoDB" id="5498344at2"/>
<dbReference type="InterPro" id="IPR041431">
    <property type="entry name" value="Mvd1_C"/>
</dbReference>